<feature type="transmembrane region" description="Helical" evidence="1">
    <location>
        <begin position="24"/>
        <end position="43"/>
    </location>
</feature>
<keyword evidence="4" id="KW-1185">Reference proteome</keyword>
<dbReference type="Proteomes" id="UP000037269">
    <property type="component" value="Unassembled WGS sequence"/>
</dbReference>
<dbReference type="PATRIC" id="fig|47500.8.peg.1407"/>
<protein>
    <submittedName>
        <fullName evidence="2">Uncharacterized protein</fullName>
    </submittedName>
</protein>
<keyword evidence="1" id="KW-1133">Transmembrane helix</keyword>
<keyword evidence="1" id="KW-0812">Transmembrane</keyword>
<feature type="transmembrane region" description="Helical" evidence="1">
    <location>
        <begin position="49"/>
        <end position="68"/>
    </location>
</feature>
<proteinExistence type="predicted"/>
<evidence type="ECO:0000313" key="2">
    <source>
        <dbReference type="EMBL" id="KON96297.1"/>
    </source>
</evidence>
<evidence type="ECO:0000313" key="3">
    <source>
        <dbReference type="EMBL" id="SDI25667.1"/>
    </source>
</evidence>
<evidence type="ECO:0000313" key="5">
    <source>
        <dbReference type="Proteomes" id="UP000182836"/>
    </source>
</evidence>
<reference evidence="3 5" key="2">
    <citation type="submission" date="2016-10" db="EMBL/GenBank/DDBJ databases">
        <authorList>
            <person name="de Groot N.N."/>
        </authorList>
    </citation>
    <scope>NUCLEOTIDE SEQUENCE [LARGE SCALE GENOMIC DNA]</scope>
    <source>
        <strain evidence="3 5">DSM 2895</strain>
    </source>
</reference>
<dbReference type="EMBL" id="LGUG01000004">
    <property type="protein sequence ID" value="KON96297.1"/>
    <property type="molecule type" value="Genomic_DNA"/>
</dbReference>
<evidence type="ECO:0000256" key="1">
    <source>
        <dbReference type="SAM" id="Phobius"/>
    </source>
</evidence>
<keyword evidence="1" id="KW-0472">Membrane</keyword>
<name>A0A0D1VGQ1_ANEMI</name>
<dbReference type="AlphaFoldDB" id="A0A0D1VGQ1"/>
<dbReference type="STRING" id="47500.AF333_13230"/>
<dbReference type="EMBL" id="FNED01000002">
    <property type="protein sequence ID" value="SDI25667.1"/>
    <property type="molecule type" value="Genomic_DNA"/>
</dbReference>
<gene>
    <name evidence="2" type="ORF">AF333_13230</name>
    <name evidence="3" type="ORF">SAMN04487909_102296</name>
</gene>
<accession>A0A0D1VGQ1</accession>
<reference evidence="2 4" key="1">
    <citation type="submission" date="2015-07" db="EMBL/GenBank/DDBJ databases">
        <title>Fjat-14205 dsm 2895.</title>
        <authorList>
            <person name="Liu B."/>
            <person name="Wang J."/>
            <person name="Zhu Y."/>
            <person name="Liu G."/>
            <person name="Chen Q."/>
            <person name="Chen Z."/>
            <person name="Lan J."/>
            <person name="Che J."/>
            <person name="Ge C."/>
            <person name="Shi H."/>
            <person name="Pan Z."/>
            <person name="Liu X."/>
        </authorList>
    </citation>
    <scope>NUCLEOTIDE SEQUENCE [LARGE SCALE GENOMIC DNA]</scope>
    <source>
        <strain evidence="2 4">DSM 2895</strain>
    </source>
</reference>
<evidence type="ECO:0000313" key="4">
    <source>
        <dbReference type="Proteomes" id="UP000037269"/>
    </source>
</evidence>
<sequence length="77" mass="8783">MLYSFLITIVILVIQFFLSRRNNVYLGAILPVVYLVTLIYLWFSETLFIKSTLLAAFAGLAALLGIWINGRESLKKK</sequence>
<organism evidence="2 4">
    <name type="scientific">Aneurinibacillus migulanus</name>
    <name type="common">Bacillus migulanus</name>
    <dbReference type="NCBI Taxonomy" id="47500"/>
    <lineage>
        <taxon>Bacteria</taxon>
        <taxon>Bacillati</taxon>
        <taxon>Bacillota</taxon>
        <taxon>Bacilli</taxon>
        <taxon>Bacillales</taxon>
        <taxon>Paenibacillaceae</taxon>
        <taxon>Aneurinibacillus group</taxon>
        <taxon>Aneurinibacillus</taxon>
    </lineage>
</organism>
<dbReference type="Proteomes" id="UP000182836">
    <property type="component" value="Unassembled WGS sequence"/>
</dbReference>